<gene>
    <name evidence="2" type="ORF">BN1232_00428</name>
</gene>
<name>A0A0E4GUL5_MYCLN</name>
<sequence>MSLWTAHSEHALSEDVPAPPDAVRDFYVDLHNIKLVHPLIVSVESLEHSETPDGYRQSYRVVDRIPLGPFTKEITYQACLHVRHSGYVLTEADQSPGVRLRGMVSFEPIQEPIVGTRLTERIRISAPRLLAPITRSEGVKAHIKMLAGIREHFESARATEG</sequence>
<dbReference type="InterPro" id="IPR023393">
    <property type="entry name" value="START-like_dom_sf"/>
</dbReference>
<dbReference type="AlphaFoldDB" id="A0A0E4GUL5"/>
<evidence type="ECO:0000259" key="1">
    <source>
        <dbReference type="Pfam" id="PF23155"/>
    </source>
</evidence>
<evidence type="ECO:0000313" key="3">
    <source>
        <dbReference type="Proteomes" id="UP000199251"/>
    </source>
</evidence>
<dbReference type="Gene3D" id="3.30.530.20">
    <property type="match status" value="1"/>
</dbReference>
<organism evidence="2 3">
    <name type="scientific">Mycobacterium lentiflavum</name>
    <dbReference type="NCBI Taxonomy" id="141349"/>
    <lineage>
        <taxon>Bacteria</taxon>
        <taxon>Bacillati</taxon>
        <taxon>Actinomycetota</taxon>
        <taxon>Actinomycetes</taxon>
        <taxon>Mycobacteriales</taxon>
        <taxon>Mycobacteriaceae</taxon>
        <taxon>Mycobacterium</taxon>
        <taxon>Mycobacterium simiae complex</taxon>
    </lineage>
</organism>
<dbReference type="Proteomes" id="UP000199251">
    <property type="component" value="Unassembled WGS sequence"/>
</dbReference>
<dbReference type="RefSeq" id="WP_090598343.1">
    <property type="nucleotide sequence ID" value="NZ_CTEE01000001.1"/>
</dbReference>
<dbReference type="STRING" id="141349.BN1232_00428"/>
<reference evidence="2 3" key="1">
    <citation type="submission" date="2015-03" db="EMBL/GenBank/DDBJ databases">
        <authorList>
            <person name="Urmite Genomes"/>
        </authorList>
    </citation>
    <scope>NUCLEOTIDE SEQUENCE [LARGE SCALE GENOMIC DNA]</scope>
    <source>
        <strain evidence="2 3">CSUR P1491</strain>
    </source>
</reference>
<proteinExistence type="predicted"/>
<evidence type="ECO:0000313" key="2">
    <source>
        <dbReference type="EMBL" id="CQD03448.1"/>
    </source>
</evidence>
<dbReference type="Pfam" id="PF23155">
    <property type="entry name" value="DUF7053"/>
    <property type="match status" value="1"/>
</dbReference>
<dbReference type="EMBL" id="CTEE01000001">
    <property type="protein sequence ID" value="CQD03448.1"/>
    <property type="molecule type" value="Genomic_DNA"/>
</dbReference>
<dbReference type="OrthoDB" id="72630at2"/>
<dbReference type="CDD" id="cd07812">
    <property type="entry name" value="SRPBCC"/>
    <property type="match status" value="1"/>
</dbReference>
<accession>A0A0E4GUL5</accession>
<dbReference type="InterPro" id="IPR055481">
    <property type="entry name" value="DUF7053"/>
</dbReference>
<feature type="domain" description="DUF7053" evidence="1">
    <location>
        <begin position="19"/>
        <end position="151"/>
    </location>
</feature>
<protein>
    <recommendedName>
        <fullName evidence="1">DUF7053 domain-containing protein</fullName>
    </recommendedName>
</protein>
<dbReference type="SUPFAM" id="SSF55961">
    <property type="entry name" value="Bet v1-like"/>
    <property type="match status" value="1"/>
</dbReference>